<dbReference type="Proteomes" id="UP000501747">
    <property type="component" value="Chromosome"/>
</dbReference>
<dbReference type="KEGG" id="vhy:G7082_05120"/>
<proteinExistence type="inferred from homology"/>
<dbReference type="FunFam" id="1.10.10.10:FF:000001">
    <property type="entry name" value="LysR family transcriptional regulator"/>
    <property type="match status" value="1"/>
</dbReference>
<dbReference type="Gene3D" id="3.40.190.290">
    <property type="match status" value="1"/>
</dbReference>
<organism evidence="6 7">
    <name type="scientific">Vagococcus hydrophili</name>
    <dbReference type="NCBI Taxonomy" id="2714947"/>
    <lineage>
        <taxon>Bacteria</taxon>
        <taxon>Bacillati</taxon>
        <taxon>Bacillota</taxon>
        <taxon>Bacilli</taxon>
        <taxon>Lactobacillales</taxon>
        <taxon>Enterococcaceae</taxon>
        <taxon>Vagococcus</taxon>
    </lineage>
</organism>
<evidence type="ECO:0000259" key="5">
    <source>
        <dbReference type="PROSITE" id="PS50931"/>
    </source>
</evidence>
<sequence>MNFTHLFYFKTIAESESMTEAAKKLHVSQPALSKILKQLEDELTVSLFERKGRVLHLNSKGNYYLKIVNTIFKELEEGKKNLVEMALEEEKHLSFGTPSSRLLEPLFSDYVRESAEKRTFSIKHLSNQQAIKDKLLSQEIDFGLFYYPVHHPEIESQLLWTEEILLAVPPEHKLANRKSIKLTEVKDEPFVAISNDFSFGKITRDICLSAGFIPNIQFEMESFDFTIHLVNEGHGITLIPNTWKNLLTNTMPTFLKIEEPKCERMIWLLWHKKNNDPEKITEFYEFAKKNLNKD</sequence>
<dbReference type="RefSeq" id="WP_166034121.1">
    <property type="nucleotide sequence ID" value="NZ_CP049887.1"/>
</dbReference>
<dbReference type="SUPFAM" id="SSF53850">
    <property type="entry name" value="Periplasmic binding protein-like II"/>
    <property type="match status" value="1"/>
</dbReference>
<evidence type="ECO:0000256" key="4">
    <source>
        <dbReference type="ARBA" id="ARBA00023163"/>
    </source>
</evidence>
<dbReference type="AlphaFoldDB" id="A0A6G8ASH6"/>
<dbReference type="Pfam" id="PF00126">
    <property type="entry name" value="HTH_1"/>
    <property type="match status" value="1"/>
</dbReference>
<dbReference type="GO" id="GO:0003677">
    <property type="term" value="F:DNA binding"/>
    <property type="evidence" value="ECO:0007669"/>
    <property type="project" value="UniProtKB-KW"/>
</dbReference>
<comment type="similarity">
    <text evidence="1">Belongs to the LysR transcriptional regulatory family.</text>
</comment>
<accession>A0A6G8ASH6</accession>
<evidence type="ECO:0000313" key="6">
    <source>
        <dbReference type="EMBL" id="QIL47956.1"/>
    </source>
</evidence>
<dbReference type="CDD" id="cd05466">
    <property type="entry name" value="PBP2_LTTR_substrate"/>
    <property type="match status" value="1"/>
</dbReference>
<protein>
    <submittedName>
        <fullName evidence="6">LysR family transcriptional regulator</fullName>
    </submittedName>
</protein>
<dbReference type="GO" id="GO:0032993">
    <property type="term" value="C:protein-DNA complex"/>
    <property type="evidence" value="ECO:0007669"/>
    <property type="project" value="TreeGrafter"/>
</dbReference>
<evidence type="ECO:0000313" key="7">
    <source>
        <dbReference type="Proteomes" id="UP000501747"/>
    </source>
</evidence>
<dbReference type="InterPro" id="IPR036388">
    <property type="entry name" value="WH-like_DNA-bd_sf"/>
</dbReference>
<dbReference type="InterPro" id="IPR036390">
    <property type="entry name" value="WH_DNA-bd_sf"/>
</dbReference>
<dbReference type="InterPro" id="IPR005119">
    <property type="entry name" value="LysR_subst-bd"/>
</dbReference>
<feature type="domain" description="HTH lysR-type" evidence="5">
    <location>
        <begin position="1"/>
        <end position="58"/>
    </location>
</feature>
<dbReference type="InterPro" id="IPR000847">
    <property type="entry name" value="LysR_HTH_N"/>
</dbReference>
<keyword evidence="2" id="KW-0805">Transcription regulation</keyword>
<keyword evidence="7" id="KW-1185">Reference proteome</keyword>
<evidence type="ECO:0000256" key="1">
    <source>
        <dbReference type="ARBA" id="ARBA00009437"/>
    </source>
</evidence>
<dbReference type="SUPFAM" id="SSF46785">
    <property type="entry name" value="Winged helix' DNA-binding domain"/>
    <property type="match status" value="1"/>
</dbReference>
<dbReference type="PROSITE" id="PS50931">
    <property type="entry name" value="HTH_LYSR"/>
    <property type="match status" value="1"/>
</dbReference>
<dbReference type="EMBL" id="CP049887">
    <property type="protein sequence ID" value="QIL47956.1"/>
    <property type="molecule type" value="Genomic_DNA"/>
</dbReference>
<evidence type="ECO:0000256" key="2">
    <source>
        <dbReference type="ARBA" id="ARBA00023015"/>
    </source>
</evidence>
<dbReference type="Gene3D" id="1.10.10.10">
    <property type="entry name" value="Winged helix-like DNA-binding domain superfamily/Winged helix DNA-binding domain"/>
    <property type="match status" value="1"/>
</dbReference>
<dbReference type="PANTHER" id="PTHR30346:SF28">
    <property type="entry name" value="HTH-TYPE TRANSCRIPTIONAL REGULATOR CYNR"/>
    <property type="match status" value="1"/>
</dbReference>
<dbReference type="GO" id="GO:0003700">
    <property type="term" value="F:DNA-binding transcription factor activity"/>
    <property type="evidence" value="ECO:0007669"/>
    <property type="project" value="InterPro"/>
</dbReference>
<dbReference type="PANTHER" id="PTHR30346">
    <property type="entry name" value="TRANSCRIPTIONAL DUAL REGULATOR HCAR-RELATED"/>
    <property type="match status" value="1"/>
</dbReference>
<keyword evidence="3" id="KW-0238">DNA-binding</keyword>
<evidence type="ECO:0000256" key="3">
    <source>
        <dbReference type="ARBA" id="ARBA00023125"/>
    </source>
</evidence>
<dbReference type="PRINTS" id="PR00039">
    <property type="entry name" value="HTHLYSR"/>
</dbReference>
<reference evidence="6 7" key="1">
    <citation type="submission" date="2020-03" db="EMBL/GenBank/DDBJ databases">
        <title>Vagococcus sp. nov., isolated from beetles.</title>
        <authorList>
            <person name="Hyun D.-W."/>
            <person name="Bae J.-W."/>
        </authorList>
    </citation>
    <scope>NUCLEOTIDE SEQUENCE [LARGE SCALE GENOMIC DNA]</scope>
    <source>
        <strain evidence="6 7">HDW17B</strain>
    </source>
</reference>
<dbReference type="Pfam" id="PF03466">
    <property type="entry name" value="LysR_substrate"/>
    <property type="match status" value="1"/>
</dbReference>
<gene>
    <name evidence="6" type="ORF">G7082_05120</name>
</gene>
<name>A0A6G8ASH6_9ENTE</name>
<keyword evidence="4" id="KW-0804">Transcription</keyword>